<comment type="caution">
    <text evidence="7">The sequence shown here is derived from an EMBL/GenBank/DDBJ whole genome shotgun (WGS) entry which is preliminary data.</text>
</comment>
<keyword evidence="3 6" id="KW-1133">Transmembrane helix</keyword>
<keyword evidence="2 6" id="KW-0812">Transmembrane</keyword>
<sequence>MLDGSKSDGQPTKKNEDVCEELVKVAVGFLFNGDFFDRYWTCHFLESNPEKDWDESTVQFEVRDILEGQGETQMRGLYVMDEKKSPWRQRRVLELLLFQRMMDRMRECTIPIIDDAKQFIRGADVKWKYLDFNTFRQVSGRCQAYQQMLQTVDQDLTENFAKIEQWLNRERERQTERPRWTFNDEMKYRGIISKLLVRNDHSIQDLRRSHASISTLSEDLAIKLETMRNNLDQRRADDIKRFTYVTVVFLPLAFATGIFSMSEAPAGQTLWRMVVTAVTALAATFILLLLSERLEAGVKHAKTKCREWIPTITFVWSIKKKREEGHGPEKVDNNEREEPERHSEQASEGCESRSPSNGDRRGSNMV</sequence>
<accession>A0A9P5DXX7</accession>
<evidence type="ECO:0000256" key="1">
    <source>
        <dbReference type="ARBA" id="ARBA00004141"/>
    </source>
</evidence>
<evidence type="ECO:0000256" key="6">
    <source>
        <dbReference type="SAM" id="Phobius"/>
    </source>
</evidence>
<evidence type="ECO:0000256" key="2">
    <source>
        <dbReference type="ARBA" id="ARBA00022692"/>
    </source>
</evidence>
<feature type="region of interest" description="Disordered" evidence="5">
    <location>
        <begin position="322"/>
        <end position="366"/>
    </location>
</feature>
<gene>
    <name evidence="7" type="ORF">FBEOM_7682</name>
</gene>
<dbReference type="Pfam" id="PF01544">
    <property type="entry name" value="CorA"/>
    <property type="match status" value="1"/>
</dbReference>
<keyword evidence="8" id="KW-1185">Reference proteome</keyword>
<evidence type="ECO:0000313" key="7">
    <source>
        <dbReference type="EMBL" id="KAF4338413.1"/>
    </source>
</evidence>
<dbReference type="InterPro" id="IPR002523">
    <property type="entry name" value="MgTranspt_CorA/ZnTranspt_ZntB"/>
</dbReference>
<feature type="transmembrane region" description="Helical" evidence="6">
    <location>
        <begin position="242"/>
        <end position="259"/>
    </location>
</feature>
<proteinExistence type="predicted"/>
<protein>
    <submittedName>
        <fullName evidence="7">Mg2+ transporter zinc transport</fullName>
    </submittedName>
</protein>
<dbReference type="EMBL" id="PVQB02000347">
    <property type="protein sequence ID" value="KAF4338413.1"/>
    <property type="molecule type" value="Genomic_DNA"/>
</dbReference>
<keyword evidence="4 6" id="KW-0472">Membrane</keyword>
<evidence type="ECO:0000256" key="4">
    <source>
        <dbReference type="ARBA" id="ARBA00023136"/>
    </source>
</evidence>
<dbReference type="AlphaFoldDB" id="A0A9P5DXX7"/>
<evidence type="ECO:0000313" key="8">
    <source>
        <dbReference type="Proteomes" id="UP000730481"/>
    </source>
</evidence>
<dbReference type="GO" id="GO:0016020">
    <property type="term" value="C:membrane"/>
    <property type="evidence" value="ECO:0007669"/>
    <property type="project" value="UniProtKB-SubCell"/>
</dbReference>
<organism evidence="7 8">
    <name type="scientific">Fusarium beomiforme</name>
    <dbReference type="NCBI Taxonomy" id="44412"/>
    <lineage>
        <taxon>Eukaryota</taxon>
        <taxon>Fungi</taxon>
        <taxon>Dikarya</taxon>
        <taxon>Ascomycota</taxon>
        <taxon>Pezizomycotina</taxon>
        <taxon>Sordariomycetes</taxon>
        <taxon>Hypocreomycetidae</taxon>
        <taxon>Hypocreales</taxon>
        <taxon>Nectriaceae</taxon>
        <taxon>Fusarium</taxon>
        <taxon>Fusarium burgessii species complex</taxon>
    </lineage>
</organism>
<reference evidence="7" key="2">
    <citation type="submission" date="2020-02" db="EMBL/GenBank/DDBJ databases">
        <title>Identification and distribution of gene clusters putatively required for synthesis of sphingolipid metabolism inhibitors in phylogenetically diverse species of the filamentous fungus Fusarium.</title>
        <authorList>
            <person name="Kim H.-S."/>
            <person name="Busman M."/>
            <person name="Brown D.W."/>
            <person name="Divon H."/>
            <person name="Uhlig S."/>
            <person name="Proctor R.H."/>
        </authorList>
    </citation>
    <scope>NUCLEOTIDE SEQUENCE</scope>
    <source>
        <strain evidence="7">NRRL 25174</strain>
    </source>
</reference>
<name>A0A9P5DXX7_9HYPO</name>
<dbReference type="Gene3D" id="1.20.58.340">
    <property type="entry name" value="Magnesium transport protein CorA, transmembrane region"/>
    <property type="match status" value="1"/>
</dbReference>
<dbReference type="InterPro" id="IPR045863">
    <property type="entry name" value="CorA_TM1_TM2"/>
</dbReference>
<evidence type="ECO:0000256" key="3">
    <source>
        <dbReference type="ARBA" id="ARBA00022989"/>
    </source>
</evidence>
<feature type="transmembrane region" description="Helical" evidence="6">
    <location>
        <begin position="271"/>
        <end position="290"/>
    </location>
</feature>
<feature type="compositionally biased region" description="Basic and acidic residues" evidence="5">
    <location>
        <begin position="322"/>
        <end position="345"/>
    </location>
</feature>
<evidence type="ECO:0000256" key="5">
    <source>
        <dbReference type="SAM" id="MobiDB-lite"/>
    </source>
</evidence>
<dbReference type="SUPFAM" id="SSF144083">
    <property type="entry name" value="Magnesium transport protein CorA, transmembrane region"/>
    <property type="match status" value="1"/>
</dbReference>
<reference evidence="7" key="1">
    <citation type="journal article" date="2017" name="Mycologia">
        <title>Fusarium algeriense, sp. nov., a novel toxigenic crown rot pathogen of durum wheat from Algeria is nested in the Fusarium burgessii species complex.</title>
        <authorList>
            <person name="Laraba I."/>
            <person name="Keddad A."/>
            <person name="Boureghda H."/>
            <person name="Abdallah N."/>
            <person name="Vaughan M.M."/>
            <person name="Proctor R.H."/>
            <person name="Busman M."/>
            <person name="O'Donnell K."/>
        </authorList>
    </citation>
    <scope>NUCLEOTIDE SEQUENCE</scope>
    <source>
        <strain evidence="7">NRRL 25174</strain>
    </source>
</reference>
<dbReference type="OrthoDB" id="5361176at2759"/>
<dbReference type="GO" id="GO:0046873">
    <property type="term" value="F:metal ion transmembrane transporter activity"/>
    <property type="evidence" value="ECO:0007669"/>
    <property type="project" value="InterPro"/>
</dbReference>
<dbReference type="Proteomes" id="UP000730481">
    <property type="component" value="Unassembled WGS sequence"/>
</dbReference>
<comment type="subcellular location">
    <subcellularLocation>
        <location evidence="1">Membrane</location>
        <topology evidence="1">Multi-pass membrane protein</topology>
    </subcellularLocation>
</comment>